<reference evidence="4 5" key="1">
    <citation type="submission" date="2024-10" db="EMBL/GenBank/DDBJ databases">
        <title>The Natural Products Discovery Center: Release of the First 8490 Sequenced Strains for Exploring Actinobacteria Biosynthetic Diversity.</title>
        <authorList>
            <person name="Kalkreuter E."/>
            <person name="Kautsar S.A."/>
            <person name="Yang D."/>
            <person name="Bader C.D."/>
            <person name="Teijaro C.N."/>
            <person name="Fluegel L."/>
            <person name="Davis C.M."/>
            <person name="Simpson J.R."/>
            <person name="Lauterbach L."/>
            <person name="Steele A.D."/>
            <person name="Gui C."/>
            <person name="Meng S."/>
            <person name="Li G."/>
            <person name="Viehrig K."/>
            <person name="Ye F."/>
            <person name="Su P."/>
            <person name="Kiefer A.F."/>
            <person name="Nichols A."/>
            <person name="Cepeda A.J."/>
            <person name="Yan W."/>
            <person name="Fan B."/>
            <person name="Jiang Y."/>
            <person name="Adhikari A."/>
            <person name="Zheng C.-J."/>
            <person name="Schuster L."/>
            <person name="Cowan T.M."/>
            <person name="Smanski M.J."/>
            <person name="Chevrette M.G."/>
            <person name="De Carvalho L.P.S."/>
            <person name="Shen B."/>
        </authorList>
    </citation>
    <scope>NUCLEOTIDE SEQUENCE [LARGE SCALE GENOMIC DNA]</scope>
    <source>
        <strain evidence="4 5">NPDC000087</strain>
    </source>
</reference>
<gene>
    <name evidence="4" type="ORF">ACFY35_16160</name>
</gene>
<name>A0ABW6WD94_9ACTN</name>
<evidence type="ECO:0000256" key="2">
    <source>
        <dbReference type="ARBA" id="ARBA00022801"/>
    </source>
</evidence>
<dbReference type="Gene3D" id="3.90.79.10">
    <property type="entry name" value="Nucleoside Triphosphate Pyrophosphohydrolase"/>
    <property type="match status" value="1"/>
</dbReference>
<dbReference type="CDD" id="cd18879">
    <property type="entry name" value="NUDIX_Hydrolase"/>
    <property type="match status" value="1"/>
</dbReference>
<dbReference type="RefSeq" id="WP_020517403.1">
    <property type="nucleotide sequence ID" value="NZ_JBIAZU010000003.1"/>
</dbReference>
<dbReference type="PROSITE" id="PS51462">
    <property type="entry name" value="NUDIX"/>
    <property type="match status" value="1"/>
</dbReference>
<dbReference type="SUPFAM" id="SSF55811">
    <property type="entry name" value="Nudix"/>
    <property type="match status" value="1"/>
</dbReference>
<dbReference type="PANTHER" id="PTHR43046:SF16">
    <property type="entry name" value="ADP-RIBOSE PYROPHOSPHATASE YJHB-RELATED"/>
    <property type="match status" value="1"/>
</dbReference>
<keyword evidence="2" id="KW-0378">Hydrolase</keyword>
<dbReference type="EMBL" id="JBIAZU010000003">
    <property type="protein sequence ID" value="MFF5290978.1"/>
    <property type="molecule type" value="Genomic_DNA"/>
</dbReference>
<dbReference type="Pfam" id="PF00293">
    <property type="entry name" value="NUDIX"/>
    <property type="match status" value="1"/>
</dbReference>
<dbReference type="InterPro" id="IPR000086">
    <property type="entry name" value="NUDIX_hydrolase_dom"/>
</dbReference>
<dbReference type="PANTHER" id="PTHR43046">
    <property type="entry name" value="GDP-MANNOSE MANNOSYL HYDROLASE"/>
    <property type="match status" value="1"/>
</dbReference>
<accession>A0ABW6WD94</accession>
<feature type="domain" description="Nudix hydrolase" evidence="3">
    <location>
        <begin position="19"/>
        <end position="148"/>
    </location>
</feature>
<evidence type="ECO:0000313" key="5">
    <source>
        <dbReference type="Proteomes" id="UP001602245"/>
    </source>
</evidence>
<evidence type="ECO:0000259" key="3">
    <source>
        <dbReference type="PROSITE" id="PS51462"/>
    </source>
</evidence>
<keyword evidence="5" id="KW-1185">Reference proteome</keyword>
<organism evidence="4 5">
    <name type="scientific">Paractinoplanes globisporus</name>
    <dbReference type="NCBI Taxonomy" id="113565"/>
    <lineage>
        <taxon>Bacteria</taxon>
        <taxon>Bacillati</taxon>
        <taxon>Actinomycetota</taxon>
        <taxon>Actinomycetes</taxon>
        <taxon>Micromonosporales</taxon>
        <taxon>Micromonosporaceae</taxon>
        <taxon>Paractinoplanes</taxon>
    </lineage>
</organism>
<dbReference type="InterPro" id="IPR015797">
    <property type="entry name" value="NUDIX_hydrolase-like_dom_sf"/>
</dbReference>
<comment type="caution">
    <text evidence="4">The sequence shown here is derived from an EMBL/GenBank/DDBJ whole genome shotgun (WGS) entry which is preliminary data.</text>
</comment>
<sequence length="172" mass="18912">MPISPYLQSLRADLGRRCLLLPGVSAVVFDDEGRLLLAQRADNGEWSLVAGMMDPGEQPAETVVREVYEETAVHVVPERLTSVLTQRPHTYPNGDECEFVDICFRCRAVGGEARVNDDESLNVGWFTLDALPPIGEMTRLRIELAVRPGDAAWFAPPGDLGHDPAFPNASVR</sequence>
<comment type="cofactor">
    <cofactor evidence="1">
        <name>Mg(2+)</name>
        <dbReference type="ChEBI" id="CHEBI:18420"/>
    </cofactor>
</comment>
<evidence type="ECO:0000313" key="4">
    <source>
        <dbReference type="EMBL" id="MFF5290978.1"/>
    </source>
</evidence>
<proteinExistence type="predicted"/>
<evidence type="ECO:0000256" key="1">
    <source>
        <dbReference type="ARBA" id="ARBA00001946"/>
    </source>
</evidence>
<dbReference type="Proteomes" id="UP001602245">
    <property type="component" value="Unassembled WGS sequence"/>
</dbReference>
<protein>
    <submittedName>
        <fullName evidence="4">NUDIX domain-containing protein</fullName>
    </submittedName>
</protein>